<evidence type="ECO:0008006" key="4">
    <source>
        <dbReference type="Google" id="ProtNLM"/>
    </source>
</evidence>
<keyword evidence="1" id="KW-0812">Transmembrane</keyword>
<feature type="transmembrane region" description="Helical" evidence="1">
    <location>
        <begin position="73"/>
        <end position="93"/>
    </location>
</feature>
<keyword evidence="1" id="KW-0472">Membrane</keyword>
<proteinExistence type="predicted"/>
<gene>
    <name evidence="2" type="ORF">CVT24_013069</name>
</gene>
<feature type="transmembrane region" description="Helical" evidence="1">
    <location>
        <begin position="220"/>
        <end position="243"/>
    </location>
</feature>
<reference evidence="2 3" key="1">
    <citation type="journal article" date="2018" name="Evol. Lett.">
        <title>Horizontal gene cluster transfer increased hallucinogenic mushroom diversity.</title>
        <authorList>
            <person name="Reynolds H.T."/>
            <person name="Vijayakumar V."/>
            <person name="Gluck-Thaler E."/>
            <person name="Korotkin H.B."/>
            <person name="Matheny P.B."/>
            <person name="Slot J.C."/>
        </authorList>
    </citation>
    <scope>NUCLEOTIDE SEQUENCE [LARGE SCALE GENOMIC DNA]</scope>
    <source>
        <strain evidence="2 3">2629</strain>
    </source>
</reference>
<sequence>RPLLSFISFPLFLCQGPAPELIAAQRLTITAAQMILPRLDPFGLETSYSNSSDTIDVAINYIPDVGLIVAFDILYILGFVLVTAILLTAWLSSQVQRSSLWFLFLGSWSVASFANLLLLGNQTNRNPNKALCLIQASLIYASPVLNATTCLSFMTHVYLSVRITIESASRLPTVSTRMLHVLPWVSFLAVIVEVIAVGLMDPKQLVPDASGMYCHIMNPLPNRISATLTIACMVVVIILDVLVTRILRTVWQESRTHTRPHSVLVQEHFSLDIVIRV</sequence>
<dbReference type="InParanoid" id="A0A409X2A4"/>
<dbReference type="OrthoDB" id="2896404at2759"/>
<feature type="non-terminal residue" evidence="2">
    <location>
        <position position="1"/>
    </location>
</feature>
<evidence type="ECO:0000313" key="3">
    <source>
        <dbReference type="Proteomes" id="UP000284842"/>
    </source>
</evidence>
<protein>
    <recommendedName>
        <fullName evidence="4">G-protein coupled receptors family 1 profile domain-containing protein</fullName>
    </recommendedName>
</protein>
<comment type="caution">
    <text evidence="2">The sequence shown here is derived from an EMBL/GenBank/DDBJ whole genome shotgun (WGS) entry which is preliminary data.</text>
</comment>
<dbReference type="AlphaFoldDB" id="A0A409X2A4"/>
<feature type="transmembrane region" description="Helical" evidence="1">
    <location>
        <begin position="181"/>
        <end position="200"/>
    </location>
</feature>
<dbReference type="Proteomes" id="UP000284842">
    <property type="component" value="Unassembled WGS sequence"/>
</dbReference>
<evidence type="ECO:0000313" key="2">
    <source>
        <dbReference type="EMBL" id="PPQ84888.1"/>
    </source>
</evidence>
<dbReference type="EMBL" id="NHTK01004797">
    <property type="protein sequence ID" value="PPQ84888.1"/>
    <property type="molecule type" value="Genomic_DNA"/>
</dbReference>
<dbReference type="STRING" id="181874.A0A409X2A4"/>
<name>A0A409X2A4_9AGAR</name>
<organism evidence="2 3">
    <name type="scientific">Panaeolus cyanescens</name>
    <dbReference type="NCBI Taxonomy" id="181874"/>
    <lineage>
        <taxon>Eukaryota</taxon>
        <taxon>Fungi</taxon>
        <taxon>Dikarya</taxon>
        <taxon>Basidiomycota</taxon>
        <taxon>Agaricomycotina</taxon>
        <taxon>Agaricomycetes</taxon>
        <taxon>Agaricomycetidae</taxon>
        <taxon>Agaricales</taxon>
        <taxon>Agaricineae</taxon>
        <taxon>Galeropsidaceae</taxon>
        <taxon>Panaeolus</taxon>
    </lineage>
</organism>
<feature type="transmembrane region" description="Helical" evidence="1">
    <location>
        <begin position="100"/>
        <end position="118"/>
    </location>
</feature>
<keyword evidence="1" id="KW-1133">Transmembrane helix</keyword>
<accession>A0A409X2A4</accession>
<keyword evidence="3" id="KW-1185">Reference proteome</keyword>
<feature type="transmembrane region" description="Helical" evidence="1">
    <location>
        <begin position="138"/>
        <end position="161"/>
    </location>
</feature>
<evidence type="ECO:0000256" key="1">
    <source>
        <dbReference type="SAM" id="Phobius"/>
    </source>
</evidence>